<dbReference type="Gene3D" id="3.40.50.11370">
    <property type="match status" value="1"/>
</dbReference>
<keyword evidence="6 8" id="KW-0067">ATP-binding</keyword>
<protein>
    <recommendedName>
        <fullName evidence="8">Inositol-tetrakisphosphate 1-kinase</fullName>
        <ecNumber evidence="8">2.7.1.134</ecNumber>
    </recommendedName>
</protein>
<gene>
    <name evidence="12" type="ORF">OUZ56_022742</name>
</gene>
<keyword evidence="5 8" id="KW-0418">Kinase</keyword>
<dbReference type="PANTHER" id="PTHR14217:SF1">
    <property type="entry name" value="INOSITOL-TETRAKISPHOSPHATE 1-KINASE"/>
    <property type="match status" value="1"/>
</dbReference>
<dbReference type="Pfam" id="PF17927">
    <property type="entry name" value="Ins134_P3_kin_N"/>
    <property type="match status" value="1"/>
</dbReference>
<dbReference type="EMBL" id="JAOYFB010000039">
    <property type="protein sequence ID" value="KAK4029779.1"/>
    <property type="molecule type" value="Genomic_DNA"/>
</dbReference>
<comment type="function">
    <text evidence="8">Kinase that can phosphorylate various inositol polyphosphate such as Ins(3,4,5,6)P4 or Ins(1,3,4)P3.</text>
</comment>
<comment type="subunit">
    <text evidence="8">Monomer.</text>
</comment>
<dbReference type="Pfam" id="PF05770">
    <property type="entry name" value="Ins134_P3_kin"/>
    <property type="match status" value="1"/>
</dbReference>
<comment type="cofactor">
    <cofactor evidence="8">
        <name>Mg(2+)</name>
        <dbReference type="ChEBI" id="CHEBI:18420"/>
    </cofactor>
    <text evidence="8">Binds 2 magnesium ions per subunit.</text>
</comment>
<dbReference type="PANTHER" id="PTHR14217">
    <property type="entry name" value="INOSITOL-TETRAKISPHOSPHATE 1-KINASE"/>
    <property type="match status" value="1"/>
</dbReference>
<dbReference type="SUPFAM" id="SSF56059">
    <property type="entry name" value="Glutathione synthetase ATP-binding domain-like"/>
    <property type="match status" value="1"/>
</dbReference>
<evidence type="ECO:0000256" key="1">
    <source>
        <dbReference type="ARBA" id="ARBA00009601"/>
    </source>
</evidence>
<dbReference type="Gene3D" id="3.30.1490.220">
    <property type="match status" value="1"/>
</dbReference>
<sequence length="384" mass="42763">MGSETTVPRHRVGYWFSEKKSKKFNLEEFHGICDQAGLDLIKINLTLPIEDQGPFSAIIHKMTDVIAQADLGDPESLTIVQSFERFICANPKIKIIDPFDNLRQLLDRYQTYSKINNSDLHKAGEVFVPPFVDLVSNDVEENIRKLREAGVRYPFVCKPAVAHGSKMAHQMSIIFHEGAVKDCEPPCVAQTFIPHDAILFKIFVIGKKYFVVERPSLKNFSAAEIPTIFFDSHDVSKPDSVSLLSVLDDDEKCNVHPTINGELLDRVMSMLRIALEMNLFGVDIVVEKNTGHYAIIDINAFPGYEGVPDFFTHVTEVLKAIVESSPVSSSSSITTTTSSRGVGEEDSGIDTGDSSDEKRHQGNNQSVRVKRSSALFNSTNNIQI</sequence>
<keyword evidence="7 8" id="KW-0460">Magnesium</keyword>
<evidence type="ECO:0000313" key="13">
    <source>
        <dbReference type="Proteomes" id="UP001234178"/>
    </source>
</evidence>
<comment type="caution">
    <text evidence="12">The sequence shown here is derived from an EMBL/GenBank/DDBJ whole genome shotgun (WGS) entry which is preliminary data.</text>
</comment>
<evidence type="ECO:0000256" key="8">
    <source>
        <dbReference type="PIRNR" id="PIRNR038186"/>
    </source>
</evidence>
<name>A0ABR0AXD2_9CRUS</name>
<evidence type="ECO:0000256" key="6">
    <source>
        <dbReference type="ARBA" id="ARBA00022840"/>
    </source>
</evidence>
<dbReference type="InterPro" id="IPR008656">
    <property type="entry name" value="Inositol_tetrakis-P_1-kinase"/>
</dbReference>
<proteinExistence type="inferred from homology"/>
<keyword evidence="2 8" id="KW-0808">Transferase</keyword>
<evidence type="ECO:0000256" key="7">
    <source>
        <dbReference type="ARBA" id="ARBA00022842"/>
    </source>
</evidence>
<dbReference type="InterPro" id="IPR041429">
    <property type="entry name" value="ITPK1_N"/>
</dbReference>
<evidence type="ECO:0000256" key="3">
    <source>
        <dbReference type="ARBA" id="ARBA00022723"/>
    </source>
</evidence>
<dbReference type="PIRSF" id="PIRSF038186">
    <property type="entry name" value="ITPK"/>
    <property type="match status" value="1"/>
</dbReference>
<dbReference type="InterPro" id="IPR040464">
    <property type="entry name" value="InsP(3)kin_ATP-grasp"/>
</dbReference>
<evidence type="ECO:0000259" key="10">
    <source>
        <dbReference type="Pfam" id="PF05770"/>
    </source>
</evidence>
<feature type="domain" description="Inositol-tetrakisphosphate 1-kinase N-terminal" evidence="11">
    <location>
        <begin position="11"/>
        <end position="100"/>
    </location>
</feature>
<evidence type="ECO:0000256" key="9">
    <source>
        <dbReference type="SAM" id="MobiDB-lite"/>
    </source>
</evidence>
<comment type="similarity">
    <text evidence="1 8">Belongs to the ITPK1 family.</text>
</comment>
<comment type="catalytic activity">
    <reaction evidence="8">
        <text>1D-myo-inositol 3,4,5,6-tetrakisphosphate + ATP = 1D-myo-inositol 1,3,4,5,6-pentakisphosphate + ADP + H(+)</text>
        <dbReference type="Rhea" id="RHEA:12452"/>
        <dbReference type="ChEBI" id="CHEBI:15378"/>
        <dbReference type="ChEBI" id="CHEBI:30616"/>
        <dbReference type="ChEBI" id="CHEBI:57539"/>
        <dbReference type="ChEBI" id="CHEBI:57733"/>
        <dbReference type="ChEBI" id="CHEBI:456216"/>
        <dbReference type="EC" id="2.7.1.134"/>
    </reaction>
</comment>
<keyword evidence="4 8" id="KW-0547">Nucleotide-binding</keyword>
<evidence type="ECO:0000259" key="11">
    <source>
        <dbReference type="Pfam" id="PF17927"/>
    </source>
</evidence>
<dbReference type="Proteomes" id="UP001234178">
    <property type="component" value="Unassembled WGS sequence"/>
</dbReference>
<evidence type="ECO:0000256" key="5">
    <source>
        <dbReference type="ARBA" id="ARBA00022777"/>
    </source>
</evidence>
<evidence type="ECO:0000256" key="2">
    <source>
        <dbReference type="ARBA" id="ARBA00022679"/>
    </source>
</evidence>
<feature type="region of interest" description="Disordered" evidence="9">
    <location>
        <begin position="328"/>
        <end position="370"/>
    </location>
</feature>
<feature type="domain" description="Inositol 1,3,4-trisphosphate 5/6-kinase ATP-grasp" evidence="10">
    <location>
        <begin position="122"/>
        <end position="318"/>
    </location>
</feature>
<keyword evidence="3 8" id="KW-0479">Metal-binding</keyword>
<evidence type="ECO:0000313" key="12">
    <source>
        <dbReference type="EMBL" id="KAK4029779.1"/>
    </source>
</evidence>
<keyword evidence="13" id="KW-1185">Reference proteome</keyword>
<feature type="compositionally biased region" description="Low complexity" evidence="9">
    <location>
        <begin position="328"/>
        <end position="339"/>
    </location>
</feature>
<dbReference type="EC" id="2.7.1.134" evidence="8"/>
<organism evidence="12 13">
    <name type="scientific">Daphnia magna</name>
    <dbReference type="NCBI Taxonomy" id="35525"/>
    <lineage>
        <taxon>Eukaryota</taxon>
        <taxon>Metazoa</taxon>
        <taxon>Ecdysozoa</taxon>
        <taxon>Arthropoda</taxon>
        <taxon>Crustacea</taxon>
        <taxon>Branchiopoda</taxon>
        <taxon>Diplostraca</taxon>
        <taxon>Cladocera</taxon>
        <taxon>Anomopoda</taxon>
        <taxon>Daphniidae</taxon>
        <taxon>Daphnia</taxon>
    </lineage>
</organism>
<accession>A0ABR0AXD2</accession>
<reference evidence="12 13" key="1">
    <citation type="journal article" date="2023" name="Nucleic Acids Res.">
        <title>The hologenome of Daphnia magna reveals possible DNA methylation and microbiome-mediated evolution of the host genome.</title>
        <authorList>
            <person name="Chaturvedi A."/>
            <person name="Li X."/>
            <person name="Dhandapani V."/>
            <person name="Marshall H."/>
            <person name="Kissane S."/>
            <person name="Cuenca-Cambronero M."/>
            <person name="Asole G."/>
            <person name="Calvet F."/>
            <person name="Ruiz-Romero M."/>
            <person name="Marangio P."/>
            <person name="Guigo R."/>
            <person name="Rago D."/>
            <person name="Mirbahai L."/>
            <person name="Eastwood N."/>
            <person name="Colbourne J.K."/>
            <person name="Zhou J."/>
            <person name="Mallon E."/>
            <person name="Orsini L."/>
        </authorList>
    </citation>
    <scope>NUCLEOTIDE SEQUENCE [LARGE SCALE GENOMIC DNA]</scope>
    <source>
        <strain evidence="12">LRV0_1</strain>
    </source>
</reference>
<evidence type="ECO:0000256" key="4">
    <source>
        <dbReference type="ARBA" id="ARBA00022741"/>
    </source>
</evidence>